<evidence type="ECO:0000313" key="1">
    <source>
        <dbReference type="EMBL" id="CAA2950094.1"/>
    </source>
</evidence>
<keyword evidence="2" id="KW-1185">Reference proteome</keyword>
<proteinExistence type="predicted"/>
<dbReference type="AlphaFoldDB" id="A0A8S0PKF3"/>
<reference evidence="1 2" key="1">
    <citation type="submission" date="2019-12" db="EMBL/GenBank/DDBJ databases">
        <authorList>
            <person name="Alioto T."/>
            <person name="Alioto T."/>
            <person name="Gomez Garrido J."/>
        </authorList>
    </citation>
    <scope>NUCLEOTIDE SEQUENCE [LARGE SCALE GENOMIC DNA]</scope>
</reference>
<protein>
    <submittedName>
        <fullName evidence="1">Uncharacterized protein</fullName>
    </submittedName>
</protein>
<comment type="caution">
    <text evidence="1">The sequence shown here is derived from an EMBL/GenBank/DDBJ whole genome shotgun (WGS) entry which is preliminary data.</text>
</comment>
<dbReference type="Proteomes" id="UP000594638">
    <property type="component" value="Unassembled WGS sequence"/>
</dbReference>
<name>A0A8S0PKF3_OLEEU</name>
<gene>
    <name evidence="1" type="ORF">OLEA9_A094671</name>
</gene>
<sequence length="115" mass="12618">MMFPSVEDLVKAHRQLDFTCRGATSCSFRAALPQCNDAVVRRGGWLWQNGLWVEEGEVVVEQKRGYATSSELSQGVSRVAATSMRWCCVVVAGHGAWNWDNGGEVVVTTDIGGRQ</sequence>
<organism evidence="1 2">
    <name type="scientific">Olea europaea subsp. europaea</name>
    <dbReference type="NCBI Taxonomy" id="158383"/>
    <lineage>
        <taxon>Eukaryota</taxon>
        <taxon>Viridiplantae</taxon>
        <taxon>Streptophyta</taxon>
        <taxon>Embryophyta</taxon>
        <taxon>Tracheophyta</taxon>
        <taxon>Spermatophyta</taxon>
        <taxon>Magnoliopsida</taxon>
        <taxon>eudicotyledons</taxon>
        <taxon>Gunneridae</taxon>
        <taxon>Pentapetalae</taxon>
        <taxon>asterids</taxon>
        <taxon>lamiids</taxon>
        <taxon>Lamiales</taxon>
        <taxon>Oleaceae</taxon>
        <taxon>Oleeae</taxon>
        <taxon>Olea</taxon>
    </lineage>
</organism>
<dbReference type="Gramene" id="OE9A094671T1">
    <property type="protein sequence ID" value="OE9A094671C1"/>
    <property type="gene ID" value="OE9A094671"/>
</dbReference>
<evidence type="ECO:0000313" key="2">
    <source>
        <dbReference type="Proteomes" id="UP000594638"/>
    </source>
</evidence>
<dbReference type="EMBL" id="CACTIH010000074">
    <property type="protein sequence ID" value="CAA2950094.1"/>
    <property type="molecule type" value="Genomic_DNA"/>
</dbReference>
<accession>A0A8S0PKF3</accession>